<dbReference type="InterPro" id="IPR027417">
    <property type="entry name" value="P-loop_NTPase"/>
</dbReference>
<evidence type="ECO:0000313" key="3">
    <source>
        <dbReference type="EMBL" id="ABC71047.1"/>
    </source>
</evidence>
<feature type="domain" description="NB-ARC" evidence="2">
    <location>
        <begin position="1"/>
        <end position="102"/>
    </location>
</feature>
<proteinExistence type="predicted"/>
<evidence type="ECO:0000256" key="1">
    <source>
        <dbReference type="ARBA" id="ARBA00004474"/>
    </source>
</evidence>
<dbReference type="InterPro" id="IPR002182">
    <property type="entry name" value="NB-ARC"/>
</dbReference>
<dbReference type="PANTHER" id="PTHR19338">
    <property type="entry name" value="TRANSLOCASE OF INNER MITOCHONDRIAL MEMBRANE 13 HOMOLOG"/>
    <property type="match status" value="1"/>
</dbReference>
<dbReference type="GO" id="GO:0009536">
    <property type="term" value="C:plastid"/>
    <property type="evidence" value="ECO:0007669"/>
    <property type="project" value="UniProtKB-SubCell"/>
</dbReference>
<dbReference type="Gene3D" id="3.40.50.300">
    <property type="entry name" value="P-loop containing nucleotide triphosphate hydrolases"/>
    <property type="match status" value="1"/>
</dbReference>
<evidence type="ECO:0000259" key="2">
    <source>
        <dbReference type="Pfam" id="PF00931"/>
    </source>
</evidence>
<organism evidence="3">
    <name type="scientific">Ipomoea batatas</name>
    <name type="common">Sweet potato</name>
    <name type="synonym">Convolvulus batatas</name>
    <dbReference type="NCBI Taxonomy" id="4120"/>
    <lineage>
        <taxon>Eukaryota</taxon>
        <taxon>Viridiplantae</taxon>
        <taxon>Streptophyta</taxon>
        <taxon>Embryophyta</taxon>
        <taxon>Tracheophyta</taxon>
        <taxon>Spermatophyta</taxon>
        <taxon>Magnoliopsida</taxon>
        <taxon>eudicotyledons</taxon>
        <taxon>Gunneridae</taxon>
        <taxon>Pentapetalae</taxon>
        <taxon>asterids</taxon>
        <taxon>lamiids</taxon>
        <taxon>Solanales</taxon>
        <taxon>Convolvulaceae</taxon>
        <taxon>Ipomoeeae</taxon>
        <taxon>Ipomoea</taxon>
    </lineage>
</organism>
<name>Q2LA69_IPOBA</name>
<sequence length="170" mass="19605">GGVGKTTLAKRVYEDPLVVARFDHCAWTTVSQEVNLRQILCSLLWSIERGMSTDGSTDNLAHKLRRHLMGQRYLIVVDDVWETGVWDYLTRCMFSSKSWKCNIGNLSVKRDCSLHYIRCQQFYSQLAFSRFLSKLGSILQSHFLETALSLLVHDNWKEYCWQVWGASSGC</sequence>
<protein>
    <submittedName>
        <fullName evidence="3">Putative disease resistance protein</fullName>
    </submittedName>
</protein>
<feature type="non-terminal residue" evidence="3">
    <location>
        <position position="170"/>
    </location>
</feature>
<accession>Q2LA69</accession>
<dbReference type="SUPFAM" id="SSF52540">
    <property type="entry name" value="P-loop containing nucleoside triphosphate hydrolases"/>
    <property type="match status" value="1"/>
</dbReference>
<dbReference type="AlphaFoldDB" id="Q2LA69"/>
<dbReference type="EMBL" id="DQ341401">
    <property type="protein sequence ID" value="ABC71047.1"/>
    <property type="molecule type" value="Genomic_DNA"/>
</dbReference>
<feature type="non-terminal residue" evidence="3">
    <location>
        <position position="1"/>
    </location>
</feature>
<dbReference type="Pfam" id="PF00931">
    <property type="entry name" value="NB-ARC"/>
    <property type="match status" value="1"/>
</dbReference>
<reference evidence="3" key="1">
    <citation type="journal article" date="2007" name="J. Biosci.">
        <title>Diversity and evolutionary relationship of nucleotide binding site-encoding disease-resistance gene analogues in sweet potato (Ipomoea batatas Lam.).</title>
        <authorList>
            <person name="Chen G."/>
            <person name="Pan D."/>
            <person name="Zhou Y."/>
            <person name="Lin S."/>
            <person name="Ke X."/>
        </authorList>
    </citation>
    <scope>NUCLEOTIDE SEQUENCE</scope>
</reference>
<dbReference type="GO" id="GO:0043531">
    <property type="term" value="F:ADP binding"/>
    <property type="evidence" value="ECO:0007669"/>
    <property type="project" value="InterPro"/>
</dbReference>
<dbReference type="PANTHER" id="PTHR19338:SF73">
    <property type="entry name" value="DISEASE RESISTANCE PROTEIN RGA2-LIKE"/>
    <property type="match status" value="1"/>
</dbReference>
<comment type="subcellular location">
    <subcellularLocation>
        <location evidence="1">Plastid</location>
    </subcellularLocation>
</comment>